<protein>
    <submittedName>
        <fullName evidence="1">Uncharacterized protein</fullName>
    </submittedName>
</protein>
<accession>A0A177APA4</accession>
<evidence type="ECO:0000313" key="2">
    <source>
        <dbReference type="Proteomes" id="UP000078046"/>
    </source>
</evidence>
<organism evidence="1 2">
    <name type="scientific">Intoshia linei</name>
    <dbReference type="NCBI Taxonomy" id="1819745"/>
    <lineage>
        <taxon>Eukaryota</taxon>
        <taxon>Metazoa</taxon>
        <taxon>Spiralia</taxon>
        <taxon>Lophotrochozoa</taxon>
        <taxon>Mesozoa</taxon>
        <taxon>Orthonectida</taxon>
        <taxon>Rhopaluridae</taxon>
        <taxon>Intoshia</taxon>
    </lineage>
</organism>
<dbReference type="AlphaFoldDB" id="A0A177APA4"/>
<reference evidence="1 2" key="1">
    <citation type="submission" date="2016-04" db="EMBL/GenBank/DDBJ databases">
        <title>The genome of Intoshia linei affirms orthonectids as highly simplified spiralians.</title>
        <authorList>
            <person name="Mikhailov K.V."/>
            <person name="Slusarev G.S."/>
            <person name="Nikitin M.A."/>
            <person name="Logacheva M.D."/>
            <person name="Penin A."/>
            <person name="Aleoshin V."/>
            <person name="Panchin Y.V."/>
        </authorList>
    </citation>
    <scope>NUCLEOTIDE SEQUENCE [LARGE SCALE GENOMIC DNA]</scope>
    <source>
        <strain evidence="1">Intl2013</strain>
        <tissue evidence="1">Whole animal</tissue>
    </source>
</reference>
<comment type="caution">
    <text evidence="1">The sequence shown here is derived from an EMBL/GenBank/DDBJ whole genome shotgun (WGS) entry which is preliminary data.</text>
</comment>
<name>A0A177APA4_9BILA</name>
<evidence type="ECO:0000313" key="1">
    <source>
        <dbReference type="EMBL" id="OAF63838.1"/>
    </source>
</evidence>
<keyword evidence="2" id="KW-1185">Reference proteome</keyword>
<sequence length="122" mass="14669">MDNIVDNVMKNLVKPPIDLILTDEKLSMEPNVWIKKYEQFWDLIAKSYAEKKIEEICIFKAVMKYNARSRLEQECKNTKPKLINIALLKDTIRKWSRISIIVARFEFSKMRRDINEDLDQYR</sequence>
<dbReference type="Proteomes" id="UP000078046">
    <property type="component" value="Unassembled WGS sequence"/>
</dbReference>
<proteinExistence type="predicted"/>
<dbReference type="EMBL" id="LWCA01002481">
    <property type="protein sequence ID" value="OAF63838.1"/>
    <property type="molecule type" value="Genomic_DNA"/>
</dbReference>
<gene>
    <name evidence="1" type="ORF">A3Q56_08458</name>
</gene>